<gene>
    <name evidence="1" type="ORF">RHMOL_Rhmol04G0116600</name>
</gene>
<sequence>MMAAAAELVFIPALGMGHLAATVEMAKRLIGRDHCLSITVLIMKTPFDKSKVISTTQSLLLKDAKDRTRTPSWNLEVPVFVNPVPAKVLPSSVLHKERGSAFILGVSKRLRLTKGIMVNTFEELESYVVKRLAKDAKVPPIYPVGPVLHLVKDEEEEDEEVIQIMRWLDDQPTSSVVFLCFGSMGSFDGEQVNQSIT</sequence>
<name>A0ACC0NZ93_RHOML</name>
<evidence type="ECO:0000313" key="1">
    <source>
        <dbReference type="EMBL" id="KAI8558693.1"/>
    </source>
</evidence>
<protein>
    <submittedName>
        <fullName evidence="1">Uncharacterized protein</fullName>
    </submittedName>
</protein>
<dbReference type="Proteomes" id="UP001062846">
    <property type="component" value="Chromosome 4"/>
</dbReference>
<keyword evidence="2" id="KW-1185">Reference proteome</keyword>
<evidence type="ECO:0000313" key="2">
    <source>
        <dbReference type="Proteomes" id="UP001062846"/>
    </source>
</evidence>
<proteinExistence type="predicted"/>
<accession>A0ACC0NZ93</accession>
<comment type="caution">
    <text evidence="1">The sequence shown here is derived from an EMBL/GenBank/DDBJ whole genome shotgun (WGS) entry which is preliminary data.</text>
</comment>
<reference evidence="1" key="1">
    <citation type="submission" date="2022-02" db="EMBL/GenBank/DDBJ databases">
        <title>Plant Genome Project.</title>
        <authorList>
            <person name="Zhang R.-G."/>
        </authorList>
    </citation>
    <scope>NUCLEOTIDE SEQUENCE</scope>
    <source>
        <strain evidence="1">AT1</strain>
    </source>
</reference>
<dbReference type="EMBL" id="CM046391">
    <property type="protein sequence ID" value="KAI8558693.1"/>
    <property type="molecule type" value="Genomic_DNA"/>
</dbReference>
<organism evidence="1 2">
    <name type="scientific">Rhododendron molle</name>
    <name type="common">Chinese azalea</name>
    <name type="synonym">Azalea mollis</name>
    <dbReference type="NCBI Taxonomy" id="49168"/>
    <lineage>
        <taxon>Eukaryota</taxon>
        <taxon>Viridiplantae</taxon>
        <taxon>Streptophyta</taxon>
        <taxon>Embryophyta</taxon>
        <taxon>Tracheophyta</taxon>
        <taxon>Spermatophyta</taxon>
        <taxon>Magnoliopsida</taxon>
        <taxon>eudicotyledons</taxon>
        <taxon>Gunneridae</taxon>
        <taxon>Pentapetalae</taxon>
        <taxon>asterids</taxon>
        <taxon>Ericales</taxon>
        <taxon>Ericaceae</taxon>
        <taxon>Ericoideae</taxon>
        <taxon>Rhodoreae</taxon>
        <taxon>Rhododendron</taxon>
    </lineage>
</organism>